<evidence type="ECO:0000256" key="1">
    <source>
        <dbReference type="ARBA" id="ARBA00023127"/>
    </source>
</evidence>
<feature type="compositionally biased region" description="Polar residues" evidence="4">
    <location>
        <begin position="319"/>
        <end position="354"/>
    </location>
</feature>
<dbReference type="InterPro" id="IPR013763">
    <property type="entry name" value="Cyclin-like_dom"/>
</dbReference>
<feature type="domain" description="Cyclin-like" evidence="5">
    <location>
        <begin position="48"/>
        <end position="150"/>
    </location>
</feature>
<feature type="compositionally biased region" description="Basic and acidic residues" evidence="4">
    <location>
        <begin position="355"/>
        <end position="382"/>
    </location>
</feature>
<dbReference type="Pfam" id="PF00134">
    <property type="entry name" value="Cyclin_N"/>
    <property type="match status" value="1"/>
</dbReference>
<dbReference type="EMBL" id="CM016552">
    <property type="protein sequence ID" value="TKW38145.1"/>
    <property type="molecule type" value="Genomic_DNA"/>
</dbReference>
<dbReference type="InterPro" id="IPR036915">
    <property type="entry name" value="Cyclin-like_sf"/>
</dbReference>
<dbReference type="InterPro" id="IPR006671">
    <property type="entry name" value="Cyclin_N"/>
</dbReference>
<comment type="similarity">
    <text evidence="2">Belongs to the cyclin family. Cyclin T subfamily.</text>
</comment>
<organism evidence="6 7">
    <name type="scientific">Setaria viridis</name>
    <name type="common">Green bristlegrass</name>
    <name type="synonym">Setaria italica subsp. viridis</name>
    <dbReference type="NCBI Taxonomy" id="4556"/>
    <lineage>
        <taxon>Eukaryota</taxon>
        <taxon>Viridiplantae</taxon>
        <taxon>Streptophyta</taxon>
        <taxon>Embryophyta</taxon>
        <taxon>Tracheophyta</taxon>
        <taxon>Spermatophyta</taxon>
        <taxon>Magnoliopsida</taxon>
        <taxon>Liliopsida</taxon>
        <taxon>Poales</taxon>
        <taxon>Poaceae</taxon>
        <taxon>PACMAD clade</taxon>
        <taxon>Panicoideae</taxon>
        <taxon>Panicodae</taxon>
        <taxon>Paniceae</taxon>
        <taxon>Cenchrinae</taxon>
        <taxon>Setaria</taxon>
    </lineage>
</organism>
<dbReference type="SMART" id="SM00385">
    <property type="entry name" value="CYCLIN"/>
    <property type="match status" value="2"/>
</dbReference>
<accession>A0A4U6W8D6</accession>
<dbReference type="PANTHER" id="PTHR10026">
    <property type="entry name" value="CYCLIN"/>
    <property type="match status" value="1"/>
</dbReference>
<dbReference type="InterPro" id="IPR043198">
    <property type="entry name" value="Cyclin/Ssn8"/>
</dbReference>
<feature type="domain" description="Cyclin-like" evidence="5">
    <location>
        <begin position="163"/>
        <end position="248"/>
    </location>
</feature>
<keyword evidence="1 3" id="KW-0195">Cyclin</keyword>
<name>A0A4U6W8D6_SETVI</name>
<dbReference type="FunFam" id="1.10.472.10:FF:000081">
    <property type="entry name" value="Cyclin family protein"/>
    <property type="match status" value="1"/>
</dbReference>
<dbReference type="GO" id="GO:0016538">
    <property type="term" value="F:cyclin-dependent protein serine/threonine kinase regulator activity"/>
    <property type="evidence" value="ECO:0007669"/>
    <property type="project" value="InterPro"/>
</dbReference>
<evidence type="ECO:0000256" key="3">
    <source>
        <dbReference type="RuleBase" id="RU000383"/>
    </source>
</evidence>
<dbReference type="Gramene" id="TKW38145">
    <property type="protein sequence ID" value="TKW38145"/>
    <property type="gene ID" value="SEVIR_1G095300v2"/>
</dbReference>
<evidence type="ECO:0000256" key="2">
    <source>
        <dbReference type="ARBA" id="ARBA00061204"/>
    </source>
</evidence>
<dbReference type="GO" id="GO:0006357">
    <property type="term" value="P:regulation of transcription by RNA polymerase II"/>
    <property type="evidence" value="ECO:0007669"/>
    <property type="project" value="InterPro"/>
</dbReference>
<gene>
    <name evidence="6" type="ORF">SEVIR_1G095300v2</name>
</gene>
<feature type="region of interest" description="Disordered" evidence="4">
    <location>
        <begin position="284"/>
        <end position="441"/>
    </location>
</feature>
<sequence>MDGDAWEGGGGRARSWYLSREEIERGSPSRRDGVGAAKEAELRATYCCFLRDVCTRLQLPQITVATAILLCHRFYLRQSHAKNEWQTIATVCIFLASKIEDTPCLLKHVVIAAYETMYRKNPDAAKRIHQEEVFAKQKDLILVGETLLLSTIRFDFNIQHPYEPLKLALKNLGISQKEVRQRAMSFINDTLPTTLVVQFKPHFIAAGSLFHAAKFHNFVLPSQNGKVWWNEFDVAPKQLQAVIQQMSELLFKKRDPCSMVSANKPVPTPIPTPTPMDKHQIKPPPTPALMDKQTIKPIPTPTLTDRQQKIRTPAPALRHTQSSMRSFSSSNTKASSCVTVGSSFDKLTSSSASNEENRYRWTDEENQYRQRTDKENQYRRTNEQNQYRWTDEQNQHRRTDEQNQYRRRTNEENQHRRTYEENQHRRTYEENQHRRTYEENQHRRMNEENQCWRVNEEKQCRQTNEENQYRRTNEENQYQRTHTNHNLVPVDQRIEKPSYRGTLKVDRGYRATIIMDLTRKKRRIQEVGRFPAPVYISDTNDWRIGSLKKQKLERR</sequence>
<dbReference type="PIRSF" id="PIRSF036580">
    <property type="entry name" value="Cyclin_L"/>
    <property type="match status" value="1"/>
</dbReference>
<evidence type="ECO:0000313" key="6">
    <source>
        <dbReference type="EMBL" id="TKW38145.1"/>
    </source>
</evidence>
<dbReference type="Proteomes" id="UP000298652">
    <property type="component" value="Chromosome 1"/>
</dbReference>
<dbReference type="Gene3D" id="1.10.472.10">
    <property type="entry name" value="Cyclin-like"/>
    <property type="match status" value="2"/>
</dbReference>
<keyword evidence="7" id="KW-1185">Reference proteome</keyword>
<dbReference type="SUPFAM" id="SSF47954">
    <property type="entry name" value="Cyclin-like"/>
    <property type="match status" value="2"/>
</dbReference>
<evidence type="ECO:0000259" key="5">
    <source>
        <dbReference type="SMART" id="SM00385"/>
    </source>
</evidence>
<feature type="compositionally biased region" description="Basic and acidic residues" evidence="4">
    <location>
        <begin position="389"/>
        <end position="441"/>
    </location>
</feature>
<evidence type="ECO:0000256" key="4">
    <source>
        <dbReference type="SAM" id="MobiDB-lite"/>
    </source>
</evidence>
<evidence type="ECO:0000313" key="7">
    <source>
        <dbReference type="Proteomes" id="UP000298652"/>
    </source>
</evidence>
<proteinExistence type="inferred from homology"/>
<reference evidence="6" key="1">
    <citation type="submission" date="2019-03" db="EMBL/GenBank/DDBJ databases">
        <title>WGS assembly of Setaria viridis.</title>
        <authorList>
            <person name="Huang P."/>
            <person name="Jenkins J."/>
            <person name="Grimwood J."/>
            <person name="Barry K."/>
            <person name="Healey A."/>
            <person name="Mamidi S."/>
            <person name="Sreedasyam A."/>
            <person name="Shu S."/>
            <person name="Feldman M."/>
            <person name="Wu J."/>
            <person name="Yu Y."/>
            <person name="Chen C."/>
            <person name="Johnson J."/>
            <person name="Rokhsar D."/>
            <person name="Baxter I."/>
            <person name="Schmutz J."/>
            <person name="Brutnell T."/>
            <person name="Kellogg E."/>
        </authorList>
    </citation>
    <scope>NUCLEOTIDE SEQUENCE [LARGE SCALE GENOMIC DNA]</scope>
</reference>
<protein>
    <recommendedName>
        <fullName evidence="5">Cyclin-like domain-containing protein</fullName>
    </recommendedName>
</protein>
<dbReference type="AlphaFoldDB" id="A0A4U6W8D6"/>
<dbReference type="OMA" id="HINHRSI"/>